<comment type="caution">
    <text evidence="4">The sequence shown here is derived from an EMBL/GenBank/DDBJ whole genome shotgun (WGS) entry which is preliminary data.</text>
</comment>
<keyword evidence="5" id="KW-1185">Reference proteome</keyword>
<feature type="domain" description="Protein FecR C-terminal" evidence="3">
    <location>
        <begin position="260"/>
        <end position="323"/>
    </location>
</feature>
<dbReference type="Proteomes" id="UP001163821">
    <property type="component" value="Unassembled WGS sequence"/>
</dbReference>
<dbReference type="GO" id="GO:0016989">
    <property type="term" value="F:sigma factor antagonist activity"/>
    <property type="evidence" value="ECO:0007669"/>
    <property type="project" value="TreeGrafter"/>
</dbReference>
<evidence type="ECO:0000313" key="4">
    <source>
        <dbReference type="EMBL" id="MCW0483090.1"/>
    </source>
</evidence>
<dbReference type="InterPro" id="IPR032508">
    <property type="entry name" value="FecR_C"/>
</dbReference>
<reference evidence="4" key="1">
    <citation type="submission" date="2022-10" db="EMBL/GenBank/DDBJ databases">
        <title>Gaoshiqiia sediminis gen. nov., sp. nov., isolated from coastal sediment.</title>
        <authorList>
            <person name="Yu W.X."/>
            <person name="Mu D.S."/>
            <person name="Du J.Z."/>
            <person name="Liang Y.Q."/>
        </authorList>
    </citation>
    <scope>NUCLEOTIDE SEQUENCE</scope>
    <source>
        <strain evidence="4">A06</strain>
    </source>
</reference>
<keyword evidence="1" id="KW-0812">Transmembrane</keyword>
<accession>A0AA41Y749</accession>
<dbReference type="PANTHER" id="PTHR30273:SF2">
    <property type="entry name" value="PROTEIN FECR"/>
    <property type="match status" value="1"/>
</dbReference>
<evidence type="ECO:0000259" key="2">
    <source>
        <dbReference type="Pfam" id="PF04773"/>
    </source>
</evidence>
<protein>
    <submittedName>
        <fullName evidence="4">DUF4974 domain-containing protein</fullName>
    </submittedName>
</protein>
<keyword evidence="1" id="KW-1133">Transmembrane helix</keyword>
<feature type="domain" description="FecR protein" evidence="2">
    <location>
        <begin position="122"/>
        <end position="215"/>
    </location>
</feature>
<dbReference type="PIRSF" id="PIRSF018266">
    <property type="entry name" value="FecR"/>
    <property type="match status" value="1"/>
</dbReference>
<organism evidence="4 5">
    <name type="scientific">Gaoshiqia sediminis</name>
    <dbReference type="NCBI Taxonomy" id="2986998"/>
    <lineage>
        <taxon>Bacteria</taxon>
        <taxon>Pseudomonadati</taxon>
        <taxon>Bacteroidota</taxon>
        <taxon>Bacteroidia</taxon>
        <taxon>Marinilabiliales</taxon>
        <taxon>Prolixibacteraceae</taxon>
        <taxon>Gaoshiqia</taxon>
    </lineage>
</organism>
<dbReference type="Gene3D" id="3.55.50.30">
    <property type="match status" value="1"/>
</dbReference>
<dbReference type="Gene3D" id="2.60.120.1440">
    <property type="match status" value="1"/>
</dbReference>
<dbReference type="InterPro" id="IPR012373">
    <property type="entry name" value="Ferrdict_sens_TM"/>
</dbReference>
<evidence type="ECO:0000256" key="1">
    <source>
        <dbReference type="SAM" id="Phobius"/>
    </source>
</evidence>
<dbReference type="PANTHER" id="PTHR30273">
    <property type="entry name" value="PERIPLASMIC SIGNAL SENSOR AND SIGMA FACTOR ACTIVATOR FECR-RELATED"/>
    <property type="match status" value="1"/>
</dbReference>
<keyword evidence="1" id="KW-0472">Membrane</keyword>
<evidence type="ECO:0000259" key="3">
    <source>
        <dbReference type="Pfam" id="PF16344"/>
    </source>
</evidence>
<evidence type="ECO:0000313" key="5">
    <source>
        <dbReference type="Proteomes" id="UP001163821"/>
    </source>
</evidence>
<dbReference type="Pfam" id="PF16344">
    <property type="entry name" value="FecR_C"/>
    <property type="match status" value="1"/>
</dbReference>
<proteinExistence type="predicted"/>
<dbReference type="AlphaFoldDB" id="A0AA41Y749"/>
<dbReference type="Pfam" id="PF04773">
    <property type="entry name" value="FecR"/>
    <property type="match status" value="1"/>
</dbReference>
<feature type="transmembrane region" description="Helical" evidence="1">
    <location>
        <begin position="90"/>
        <end position="108"/>
    </location>
</feature>
<dbReference type="RefSeq" id="WP_282591692.1">
    <property type="nucleotide sequence ID" value="NZ_JAPAAF010000012.1"/>
</dbReference>
<gene>
    <name evidence="4" type="ORF">N2K84_10140</name>
</gene>
<name>A0AA41Y749_9BACT</name>
<sequence>MDTNKEKIKRFISGKFSFNDYLAVSDWFRQEEKQDELRMSMEEEWSETTSTGPDQQRLSRVLDKLHHRINLEKPVSATALQRYYRLFSKVAAILLIPALITIALLAYLSTDRLGSVDAWAEIHSPIGTRTKFQLPDGTVGWLNSGSVIKYPVSFLSSRHVEVSGEAWFDVVHRESDPFYVKTPWFQVKVLGTQFNVISYEDEKTAEVILERGKVQVTGVDTKFKNTLEPDQHLVYDKSARQTFQTRIDAKSYTSWKDGLMIFKNEPMAEIARRLERRYHAEIILHSDSLKTSVFRATFQDEDLDEICRMLSTVAPIRYKIHEREKRPDDTFTKTRIEMWLNN</sequence>
<dbReference type="EMBL" id="JAPAAF010000012">
    <property type="protein sequence ID" value="MCW0483090.1"/>
    <property type="molecule type" value="Genomic_DNA"/>
</dbReference>
<dbReference type="InterPro" id="IPR006860">
    <property type="entry name" value="FecR"/>
</dbReference>